<feature type="domain" description="DNA mimic protein DMP19 C-terminal" evidence="1">
    <location>
        <begin position="41"/>
        <end position="153"/>
    </location>
</feature>
<protein>
    <submittedName>
        <fullName evidence="2">DUF4375 domain-containing protein</fullName>
    </submittedName>
</protein>
<dbReference type="Proteomes" id="UP000236413">
    <property type="component" value="Unassembled WGS sequence"/>
</dbReference>
<gene>
    <name evidence="2" type="ORF">C1634_015080</name>
</gene>
<dbReference type="Gene3D" id="1.20.1420.60">
    <property type="match status" value="1"/>
</dbReference>
<dbReference type="InterPro" id="IPR025402">
    <property type="entry name" value="DMP19_C"/>
</dbReference>
<reference evidence="2 3" key="1">
    <citation type="submission" date="2018-04" db="EMBL/GenBank/DDBJ databases">
        <title>Chryseobacterium oncorhynchi 701B-08T from rainbow trout, and Chryseobacterium viscerum 687B-08T from diseased fish.</title>
        <authorList>
            <person name="Jeong J.-J."/>
            <person name="Lee Y.J."/>
            <person name="Pathiraja D."/>
            <person name="Park B."/>
            <person name="Choi I.-G."/>
            <person name="Kim K.D."/>
        </authorList>
    </citation>
    <scope>NUCLEOTIDE SEQUENCE [LARGE SCALE GENOMIC DNA]</scope>
    <source>
        <strain evidence="2 3">687B-08</strain>
    </source>
</reference>
<dbReference type="RefSeq" id="WP_103235274.1">
    <property type="nucleotide sequence ID" value="NZ_PPEG02000006.1"/>
</dbReference>
<comment type="caution">
    <text evidence="2">The sequence shown here is derived from an EMBL/GenBank/DDBJ whole genome shotgun (WGS) entry which is preliminary data.</text>
</comment>
<sequence length="178" mass="20748">MKTDKIIVSEASYKSSDPYDIIRSNISVVSLLDEEGIEEENMHEDSITSYYVDYYISQYKNGNFSQFVWNSGWSTELNKIIEGGLKKIGAQKHLDLFLEQSSKVEGLNKVELETFLENEYFGSNPTRDILKNDSFYSLEENLTELHAQWLKNHPDLKVLTIDDMFSELEKWVGREIER</sequence>
<name>A0A316WFV2_9FLAO</name>
<evidence type="ECO:0000259" key="1">
    <source>
        <dbReference type="Pfam" id="PF14300"/>
    </source>
</evidence>
<proteinExistence type="predicted"/>
<dbReference type="AlphaFoldDB" id="A0A316WFV2"/>
<dbReference type="EMBL" id="PPEG02000006">
    <property type="protein sequence ID" value="PWN60287.1"/>
    <property type="molecule type" value="Genomic_DNA"/>
</dbReference>
<dbReference type="Pfam" id="PF14300">
    <property type="entry name" value="DMP19"/>
    <property type="match status" value="1"/>
</dbReference>
<organism evidence="2 3">
    <name type="scientific">Chryseobacterium viscerum</name>
    <dbReference type="NCBI Taxonomy" id="1037377"/>
    <lineage>
        <taxon>Bacteria</taxon>
        <taxon>Pseudomonadati</taxon>
        <taxon>Bacteroidota</taxon>
        <taxon>Flavobacteriia</taxon>
        <taxon>Flavobacteriales</taxon>
        <taxon>Weeksellaceae</taxon>
        <taxon>Chryseobacterium group</taxon>
        <taxon>Chryseobacterium</taxon>
    </lineage>
</organism>
<evidence type="ECO:0000313" key="3">
    <source>
        <dbReference type="Proteomes" id="UP000236413"/>
    </source>
</evidence>
<evidence type="ECO:0000313" key="2">
    <source>
        <dbReference type="EMBL" id="PWN60287.1"/>
    </source>
</evidence>
<accession>A0A316WFV2</accession>